<reference evidence="7" key="1">
    <citation type="submission" date="2015-05" db="UniProtKB">
        <authorList>
            <consortium name="EnsemblMetazoa"/>
        </authorList>
    </citation>
    <scope>IDENTIFICATION</scope>
</reference>
<keyword evidence="5" id="KW-0862">Zinc</keyword>
<dbReference type="PANTHER" id="PTHR46144">
    <property type="entry name" value="ZINC FINGER PROTEIN 385B-LIKE"/>
    <property type="match status" value="1"/>
</dbReference>
<evidence type="ECO:0000256" key="1">
    <source>
        <dbReference type="ARBA" id="ARBA00004123"/>
    </source>
</evidence>
<dbReference type="EMBL" id="ACPB03005687">
    <property type="status" value="NOT_ANNOTATED_CDS"/>
    <property type="molecule type" value="Genomic_DNA"/>
</dbReference>
<evidence type="ECO:0000313" key="8">
    <source>
        <dbReference type="Proteomes" id="UP000015103"/>
    </source>
</evidence>
<dbReference type="GO" id="GO:0003676">
    <property type="term" value="F:nucleic acid binding"/>
    <property type="evidence" value="ECO:0007669"/>
    <property type="project" value="InterPro"/>
</dbReference>
<dbReference type="InterPro" id="IPR036236">
    <property type="entry name" value="Znf_C2H2_sf"/>
</dbReference>
<evidence type="ECO:0000256" key="5">
    <source>
        <dbReference type="ARBA" id="ARBA00022833"/>
    </source>
</evidence>
<dbReference type="SMART" id="SM00355">
    <property type="entry name" value="ZnF_C2H2"/>
    <property type="match status" value="3"/>
</dbReference>
<accession>T1IBG9</accession>
<proteinExistence type="predicted"/>
<dbReference type="PROSITE" id="PS00028">
    <property type="entry name" value="ZINC_FINGER_C2H2_1"/>
    <property type="match status" value="1"/>
</dbReference>
<dbReference type="Proteomes" id="UP000015103">
    <property type="component" value="Unassembled WGS sequence"/>
</dbReference>
<evidence type="ECO:0000313" key="7">
    <source>
        <dbReference type="EnsemblMetazoa" id="RPRC013639-PA"/>
    </source>
</evidence>
<sequence length="235" mass="25300">MASSPEQLSSENGLVATPLGISGELQPPAGRLIEDTSSIKDPIQRALIDNICGNLPDRNPVEYVKCEICNVDCNGKVSYRIHLSGAKHAKRLKEQEMLQYKELPFIKAITDTGTYSCTICGAILNAISQIQAHISGNKHKAKVASNKTGTCNIEITNEPGKPGVDATPNLLYCAACNIHVNSATQFQQHTASKRHINKVNGSVARRAAPYFLKKKGAGTNGAKFTSNLHDNGLMC</sequence>
<dbReference type="SMART" id="SM00451">
    <property type="entry name" value="ZnF_U1"/>
    <property type="match status" value="3"/>
</dbReference>
<evidence type="ECO:0000256" key="6">
    <source>
        <dbReference type="ARBA" id="ARBA00023242"/>
    </source>
</evidence>
<evidence type="ECO:0000256" key="4">
    <source>
        <dbReference type="ARBA" id="ARBA00022771"/>
    </source>
</evidence>
<dbReference type="OMA" id="MNSEKHA"/>
<dbReference type="HOGENOM" id="CLU_1152574_0_0_1"/>
<comment type="subcellular location">
    <subcellularLocation>
        <location evidence="1">Nucleus</location>
    </subcellularLocation>
</comment>
<dbReference type="Pfam" id="PF12874">
    <property type="entry name" value="zf-met"/>
    <property type="match status" value="3"/>
</dbReference>
<name>T1IBG9_RHOPR</name>
<dbReference type="InterPro" id="IPR003604">
    <property type="entry name" value="Matrin/U1-like-C_Znf_C2H2"/>
</dbReference>
<keyword evidence="8" id="KW-1185">Reference proteome</keyword>
<dbReference type="EnsemblMetazoa" id="RPRC013639-RA">
    <property type="protein sequence ID" value="RPRC013639-PA"/>
    <property type="gene ID" value="RPRC013639"/>
</dbReference>
<dbReference type="SUPFAM" id="SSF57667">
    <property type="entry name" value="beta-beta-alpha zinc fingers"/>
    <property type="match status" value="3"/>
</dbReference>
<dbReference type="eggNOG" id="ENOG502SDU5">
    <property type="taxonomic scope" value="Eukaryota"/>
</dbReference>
<dbReference type="STRING" id="13249.T1IBG9"/>
<organism evidence="7 8">
    <name type="scientific">Rhodnius prolixus</name>
    <name type="common">Triatomid bug</name>
    <dbReference type="NCBI Taxonomy" id="13249"/>
    <lineage>
        <taxon>Eukaryota</taxon>
        <taxon>Metazoa</taxon>
        <taxon>Ecdysozoa</taxon>
        <taxon>Arthropoda</taxon>
        <taxon>Hexapoda</taxon>
        <taxon>Insecta</taxon>
        <taxon>Pterygota</taxon>
        <taxon>Neoptera</taxon>
        <taxon>Paraneoptera</taxon>
        <taxon>Hemiptera</taxon>
        <taxon>Heteroptera</taxon>
        <taxon>Panheteroptera</taxon>
        <taxon>Cimicomorpha</taxon>
        <taxon>Reduviidae</taxon>
        <taxon>Triatominae</taxon>
        <taxon>Rhodnius</taxon>
    </lineage>
</organism>
<evidence type="ECO:0000256" key="3">
    <source>
        <dbReference type="ARBA" id="ARBA00022737"/>
    </source>
</evidence>
<dbReference type="GO" id="GO:0005634">
    <property type="term" value="C:nucleus"/>
    <property type="evidence" value="ECO:0007669"/>
    <property type="project" value="UniProtKB-SubCell"/>
</dbReference>
<dbReference type="EMBL" id="ACPB03005685">
    <property type="status" value="NOT_ANNOTATED_CDS"/>
    <property type="molecule type" value="Genomic_DNA"/>
</dbReference>
<dbReference type="InterPro" id="IPR013087">
    <property type="entry name" value="Znf_C2H2_type"/>
</dbReference>
<dbReference type="PANTHER" id="PTHR46144:SF6">
    <property type="entry name" value="C2H2-TYPE DOMAIN-CONTAINING PROTEIN"/>
    <property type="match status" value="1"/>
</dbReference>
<dbReference type="EMBL" id="ACPB03005686">
    <property type="status" value="NOT_ANNOTATED_CDS"/>
    <property type="molecule type" value="Genomic_DNA"/>
</dbReference>
<dbReference type="GO" id="GO:0008270">
    <property type="term" value="F:zinc ion binding"/>
    <property type="evidence" value="ECO:0007669"/>
    <property type="project" value="UniProtKB-KW"/>
</dbReference>
<dbReference type="InterPro" id="IPR051868">
    <property type="entry name" value="ZN346_ZMAT4"/>
</dbReference>
<dbReference type="VEuPathDB" id="VectorBase:RPRC013639"/>
<evidence type="ECO:0000256" key="2">
    <source>
        <dbReference type="ARBA" id="ARBA00022723"/>
    </source>
</evidence>
<dbReference type="InParanoid" id="T1IBG9"/>
<keyword evidence="6" id="KW-0539">Nucleus</keyword>
<keyword evidence="3" id="KW-0677">Repeat</keyword>
<keyword evidence="2" id="KW-0479">Metal-binding</keyword>
<keyword evidence="4" id="KW-0863">Zinc-finger</keyword>
<dbReference type="Gene3D" id="3.30.160.60">
    <property type="entry name" value="Classic Zinc Finger"/>
    <property type="match status" value="3"/>
</dbReference>
<protein>
    <submittedName>
        <fullName evidence="7">C2H2-type domain-containing protein</fullName>
    </submittedName>
</protein>
<dbReference type="AlphaFoldDB" id="T1IBG9"/>